<feature type="transmembrane region" description="Helical" evidence="1">
    <location>
        <begin position="87"/>
        <end position="114"/>
    </location>
</feature>
<organism evidence="2 3">
    <name type="scientific">Paraburkholderia phytofirmans (strain DSM 17436 / LMG 22146 / PsJN)</name>
    <name type="common">Burkholderia phytofirmans</name>
    <dbReference type="NCBI Taxonomy" id="398527"/>
    <lineage>
        <taxon>Bacteria</taxon>
        <taxon>Pseudomonadati</taxon>
        <taxon>Pseudomonadota</taxon>
        <taxon>Betaproteobacteria</taxon>
        <taxon>Burkholderiales</taxon>
        <taxon>Burkholderiaceae</taxon>
        <taxon>Paraburkholderia</taxon>
    </lineage>
</organism>
<keyword evidence="1" id="KW-1133">Transmembrane helix</keyword>
<feature type="transmembrane region" description="Helical" evidence="1">
    <location>
        <begin position="20"/>
        <end position="41"/>
    </location>
</feature>
<dbReference type="HOGENOM" id="CLU_1988450_0_0_4"/>
<sequence length="125" mass="13371">MKNVSFKVVSRLASFPVHYAVMYTAFFGALVGFVGCGYEAYMRNELLMSGGPAALDAYLNAPVNVQDSLLAFMFASVSGQVPAFNAVWIGVCAWIMFALAPAVGFAILGARLVVARSFFLVRAEG</sequence>
<protein>
    <submittedName>
        <fullName evidence="2">Uncharacterized protein</fullName>
    </submittedName>
</protein>
<dbReference type="AlphaFoldDB" id="B2TH57"/>
<gene>
    <name evidence="2" type="ordered locus">Bphyt_7321</name>
</gene>
<reference evidence="2 3" key="1">
    <citation type="journal article" date="2011" name="J. Bacteriol.">
        <title>Complete genome sequence of the plant growth-promoting endophyte Burkholderia phytofirmans strain PsJN.</title>
        <authorList>
            <person name="Weilharter A."/>
            <person name="Mitter B."/>
            <person name="Shin M.V."/>
            <person name="Chain P.S."/>
            <person name="Nowak J."/>
            <person name="Sessitsch A."/>
        </authorList>
    </citation>
    <scope>NUCLEOTIDE SEQUENCE [LARGE SCALE GENOMIC DNA]</scope>
    <source>
        <strain evidence="3">DSM 17436 / LMG 22146 / PsJN</strain>
        <plasmid evidence="2 3">pBPHYT01</plasmid>
    </source>
</reference>
<evidence type="ECO:0000256" key="1">
    <source>
        <dbReference type="SAM" id="Phobius"/>
    </source>
</evidence>
<keyword evidence="1" id="KW-0472">Membrane</keyword>
<keyword evidence="2" id="KW-0614">Plasmid</keyword>
<dbReference type="EMBL" id="CP001054">
    <property type="protein sequence ID" value="ACD21606.1"/>
    <property type="molecule type" value="Genomic_DNA"/>
</dbReference>
<dbReference type="Proteomes" id="UP000001739">
    <property type="component" value="Plasmid pBPHYT01"/>
</dbReference>
<evidence type="ECO:0000313" key="3">
    <source>
        <dbReference type="Proteomes" id="UP000001739"/>
    </source>
</evidence>
<dbReference type="RefSeq" id="WP_012430979.1">
    <property type="nucleotide sequence ID" value="NC_010679.1"/>
</dbReference>
<proteinExistence type="predicted"/>
<keyword evidence="1" id="KW-0812">Transmembrane</keyword>
<geneLocation type="plasmid" evidence="2 3">
    <name>pBPHYT01</name>
</geneLocation>
<accession>B2TH57</accession>
<dbReference type="KEGG" id="bpy:Bphyt_7321"/>
<name>B2TH57_PARPJ</name>
<evidence type="ECO:0000313" key="2">
    <source>
        <dbReference type="EMBL" id="ACD21606.1"/>
    </source>
</evidence>